<proteinExistence type="predicted"/>
<gene>
    <name evidence="1" type="ORF">DM02DRAFT_649973</name>
</gene>
<organism evidence="1 2">
    <name type="scientific">Periconia macrospinosa</name>
    <dbReference type="NCBI Taxonomy" id="97972"/>
    <lineage>
        <taxon>Eukaryota</taxon>
        <taxon>Fungi</taxon>
        <taxon>Dikarya</taxon>
        <taxon>Ascomycota</taxon>
        <taxon>Pezizomycotina</taxon>
        <taxon>Dothideomycetes</taxon>
        <taxon>Pleosporomycetidae</taxon>
        <taxon>Pleosporales</taxon>
        <taxon>Massarineae</taxon>
        <taxon>Periconiaceae</taxon>
        <taxon>Periconia</taxon>
    </lineage>
</organism>
<name>A0A2V1E7E7_9PLEO</name>
<accession>A0A2V1E7E7</accession>
<sequence>MSAPSSQPLRSIKAACMSAQIFGCDNLTPADTIALLHGMSVDIELTGLIIFGQLHSDKRLSCDRFHAAICINNTTIWLLTPQADKPSAGDQLPRPNGTSKPGIICLRVGASFYVRLIESSQSLKIMKSLLDIKMGHVQSPALSTLLIEFSETYR</sequence>
<evidence type="ECO:0000313" key="1">
    <source>
        <dbReference type="EMBL" id="PVI06062.1"/>
    </source>
</evidence>
<keyword evidence="2" id="KW-1185">Reference proteome</keyword>
<evidence type="ECO:0000313" key="2">
    <source>
        <dbReference type="Proteomes" id="UP000244855"/>
    </source>
</evidence>
<dbReference type="Proteomes" id="UP000244855">
    <property type="component" value="Unassembled WGS sequence"/>
</dbReference>
<dbReference type="EMBL" id="KZ805310">
    <property type="protein sequence ID" value="PVI06062.1"/>
    <property type="molecule type" value="Genomic_DNA"/>
</dbReference>
<dbReference type="AlphaFoldDB" id="A0A2V1E7E7"/>
<reference evidence="1 2" key="1">
    <citation type="journal article" date="2018" name="Sci. Rep.">
        <title>Comparative genomics provides insights into the lifestyle and reveals functional heterogeneity of dark septate endophytic fungi.</title>
        <authorList>
            <person name="Knapp D.G."/>
            <person name="Nemeth J.B."/>
            <person name="Barry K."/>
            <person name="Hainaut M."/>
            <person name="Henrissat B."/>
            <person name="Johnson J."/>
            <person name="Kuo A."/>
            <person name="Lim J.H.P."/>
            <person name="Lipzen A."/>
            <person name="Nolan M."/>
            <person name="Ohm R.A."/>
            <person name="Tamas L."/>
            <person name="Grigoriev I.V."/>
            <person name="Spatafora J.W."/>
            <person name="Nagy L.G."/>
            <person name="Kovacs G.M."/>
        </authorList>
    </citation>
    <scope>NUCLEOTIDE SEQUENCE [LARGE SCALE GENOMIC DNA]</scope>
    <source>
        <strain evidence="1 2">DSE2036</strain>
    </source>
</reference>
<protein>
    <submittedName>
        <fullName evidence="1">Uncharacterized protein</fullName>
    </submittedName>
</protein>